<reference evidence="1" key="1">
    <citation type="journal article" date="2014" name="Int. J. Syst. Evol. Microbiol.">
        <title>Complete genome sequence of Corynebacterium casei LMG S-19264T (=DSM 44701T), isolated from a smear-ripened cheese.</title>
        <authorList>
            <consortium name="US DOE Joint Genome Institute (JGI-PGF)"/>
            <person name="Walter F."/>
            <person name="Albersmeier A."/>
            <person name="Kalinowski J."/>
            <person name="Ruckert C."/>
        </authorList>
    </citation>
    <scope>NUCLEOTIDE SEQUENCE</scope>
    <source>
        <strain evidence="1">JCM 14719</strain>
    </source>
</reference>
<reference evidence="1" key="2">
    <citation type="submission" date="2020-09" db="EMBL/GenBank/DDBJ databases">
        <authorList>
            <person name="Sun Q."/>
            <person name="Ohkuma M."/>
        </authorList>
    </citation>
    <scope>NUCLEOTIDE SEQUENCE</scope>
    <source>
        <strain evidence="1">JCM 14719</strain>
    </source>
</reference>
<gene>
    <name evidence="1" type="ORF">GCM10007043_05370</name>
</gene>
<comment type="caution">
    <text evidence="1">The sequence shown here is derived from an EMBL/GenBank/DDBJ whole genome shotgun (WGS) entry which is preliminary data.</text>
</comment>
<dbReference type="InterPro" id="IPR045527">
    <property type="entry name" value="DUF6470"/>
</dbReference>
<name>A0A8J3B587_9BACI</name>
<evidence type="ECO:0000313" key="2">
    <source>
        <dbReference type="Proteomes" id="UP000637720"/>
    </source>
</evidence>
<dbReference type="AlphaFoldDB" id="A0A8J3B587"/>
<dbReference type="RefSeq" id="WP_188816716.1">
    <property type="nucleotide sequence ID" value="NZ_BMOF01000006.1"/>
</dbReference>
<accession>A0A8J3B587</accession>
<dbReference type="EMBL" id="BMOF01000006">
    <property type="protein sequence ID" value="GGJ94547.1"/>
    <property type="molecule type" value="Genomic_DNA"/>
</dbReference>
<dbReference type="Pfam" id="PF20074">
    <property type="entry name" value="DUF6470"/>
    <property type="match status" value="1"/>
</dbReference>
<dbReference type="Proteomes" id="UP000637720">
    <property type="component" value="Unassembled WGS sequence"/>
</dbReference>
<proteinExistence type="predicted"/>
<evidence type="ECO:0000313" key="1">
    <source>
        <dbReference type="EMBL" id="GGJ94547.1"/>
    </source>
</evidence>
<protein>
    <submittedName>
        <fullName evidence="1">Uncharacterized protein</fullName>
    </submittedName>
</protein>
<organism evidence="1 2">
    <name type="scientific">Calditerricola satsumensis</name>
    <dbReference type="NCBI Taxonomy" id="373054"/>
    <lineage>
        <taxon>Bacteria</taxon>
        <taxon>Bacillati</taxon>
        <taxon>Bacillota</taxon>
        <taxon>Bacilli</taxon>
        <taxon>Bacillales</taxon>
        <taxon>Bacillaceae</taxon>
        <taxon>Calditerricola</taxon>
    </lineage>
</organism>
<sequence>MQLPRLEIRQTFARLGLEITRPVQEIEQPKPDLGLTQRPARLTIERVPGRLVIDQSEAWAASGLKDPLTLARDCAAEGREAALDGIARIAEEGDRLRAIETGENAIAAIAAEKALPPPADFTIALMPSPFSVKMRYEPTRLLLHWELGGAFFDPKTHRPVHRYIPGKVNPYLLQKQQLEIAVVMPQVDRRA</sequence>
<keyword evidence="2" id="KW-1185">Reference proteome</keyword>